<evidence type="ECO:0000256" key="2">
    <source>
        <dbReference type="SAM" id="Phobius"/>
    </source>
</evidence>
<organism evidence="3 4">
    <name type="scientific">Halomarina rubra</name>
    <dbReference type="NCBI Taxonomy" id="2071873"/>
    <lineage>
        <taxon>Archaea</taxon>
        <taxon>Methanobacteriati</taxon>
        <taxon>Methanobacteriota</taxon>
        <taxon>Stenosarchaea group</taxon>
        <taxon>Halobacteria</taxon>
        <taxon>Halobacteriales</taxon>
        <taxon>Natronomonadaceae</taxon>
        <taxon>Halomarina</taxon>
    </lineage>
</organism>
<dbReference type="InterPro" id="IPR014229">
    <property type="entry name" value="Spore_YtfJ"/>
</dbReference>
<evidence type="ECO:0000313" key="3">
    <source>
        <dbReference type="EMBL" id="MFD1513959.1"/>
    </source>
</evidence>
<keyword evidence="2" id="KW-0812">Transmembrane</keyword>
<feature type="transmembrane region" description="Helical" evidence="2">
    <location>
        <begin position="108"/>
        <end position="125"/>
    </location>
</feature>
<sequence>MSEHETSEGFFGGGRNFIDRLSDAAAVESVYGDPVSVGEKTVIPVARVAFGFGGGAGSGMADEEDDHDGQGGEGWGGGGGVRAAPLGVLEITDRETRWIQFEEGRENGRWLALGLFFGLLLGRRSRRRAMKRGMRKAKQGRK</sequence>
<dbReference type="AlphaFoldDB" id="A0ABD6AYM0"/>
<keyword evidence="2" id="KW-1133">Transmembrane helix</keyword>
<dbReference type="Proteomes" id="UP001597187">
    <property type="component" value="Unassembled WGS sequence"/>
</dbReference>
<dbReference type="PANTHER" id="PTHR39162">
    <property type="entry name" value="GLL3345 PROTEIN"/>
    <property type="match status" value="1"/>
</dbReference>
<accession>A0ABD6AYM0</accession>
<dbReference type="EMBL" id="JBHUDC010000005">
    <property type="protein sequence ID" value="MFD1513959.1"/>
    <property type="molecule type" value="Genomic_DNA"/>
</dbReference>
<reference evidence="3 4" key="1">
    <citation type="journal article" date="2019" name="Int. J. Syst. Evol. Microbiol.">
        <title>The Global Catalogue of Microorganisms (GCM) 10K type strain sequencing project: providing services to taxonomists for standard genome sequencing and annotation.</title>
        <authorList>
            <consortium name="The Broad Institute Genomics Platform"/>
            <consortium name="The Broad Institute Genome Sequencing Center for Infectious Disease"/>
            <person name="Wu L."/>
            <person name="Ma J."/>
        </authorList>
    </citation>
    <scope>NUCLEOTIDE SEQUENCE [LARGE SCALE GENOMIC DNA]</scope>
    <source>
        <strain evidence="3 4">CGMCC 1.12563</strain>
    </source>
</reference>
<name>A0ABD6AYM0_9EURY</name>
<dbReference type="RefSeq" id="WP_250873918.1">
    <property type="nucleotide sequence ID" value="NZ_JALXFV010000005.1"/>
</dbReference>
<evidence type="ECO:0000256" key="1">
    <source>
        <dbReference type="SAM" id="MobiDB-lite"/>
    </source>
</evidence>
<dbReference type="Pfam" id="PF09579">
    <property type="entry name" value="Spore_YtfJ"/>
    <property type="match status" value="1"/>
</dbReference>
<comment type="caution">
    <text evidence="3">The sequence shown here is derived from an EMBL/GenBank/DDBJ whole genome shotgun (WGS) entry which is preliminary data.</text>
</comment>
<evidence type="ECO:0000313" key="4">
    <source>
        <dbReference type="Proteomes" id="UP001597187"/>
    </source>
</evidence>
<dbReference type="PANTHER" id="PTHR39162:SF1">
    <property type="entry name" value="SPORULATION PROTEIN YTFJ"/>
    <property type="match status" value="1"/>
</dbReference>
<keyword evidence="2" id="KW-0472">Membrane</keyword>
<protein>
    <submittedName>
        <fullName evidence="3">Spore germination protein GerW family protein</fullName>
    </submittedName>
</protein>
<gene>
    <name evidence="3" type="ORF">ACFSBT_11785</name>
</gene>
<feature type="region of interest" description="Disordered" evidence="1">
    <location>
        <begin position="57"/>
        <end position="81"/>
    </location>
</feature>
<proteinExistence type="predicted"/>
<feature type="compositionally biased region" description="Gly residues" evidence="1">
    <location>
        <begin position="71"/>
        <end position="81"/>
    </location>
</feature>
<keyword evidence="4" id="KW-1185">Reference proteome</keyword>